<accession>A0A0K6SB84</accession>
<organism evidence="3">
    <name type="scientific">Chromera velia CCMP2878</name>
    <dbReference type="NCBI Taxonomy" id="1169474"/>
    <lineage>
        <taxon>Eukaryota</taxon>
        <taxon>Sar</taxon>
        <taxon>Alveolata</taxon>
        <taxon>Colpodellida</taxon>
        <taxon>Chromeraceae</taxon>
        <taxon>Chromera</taxon>
    </lineage>
</organism>
<name>A0A0K6SB84_9ALVE</name>
<reference evidence="3" key="1">
    <citation type="submission" date="2014-11" db="EMBL/GenBank/DDBJ databases">
        <title>Molecular phylogeny of cliff fern family Woodsiaceae with morphological implications.</title>
        <authorList>
            <person name="Shao Y.-Z."/>
            <person name="Wei R."/>
            <person name="Zhang X.-C."/>
        </authorList>
    </citation>
    <scope>NUCLEOTIDE SEQUENCE</scope>
</reference>
<gene>
    <name evidence="3" type="ORF">Cvel_2112.t1</name>
</gene>
<dbReference type="PhylomeDB" id="A0A0K6SB84"/>
<keyword evidence="2" id="KW-0812">Transmembrane</keyword>
<protein>
    <submittedName>
        <fullName evidence="3">Uncharacterized protein</fullName>
    </submittedName>
</protein>
<feature type="transmembrane region" description="Helical" evidence="2">
    <location>
        <begin position="499"/>
        <end position="525"/>
    </location>
</feature>
<proteinExistence type="predicted"/>
<keyword evidence="2" id="KW-0472">Membrane</keyword>
<feature type="compositionally biased region" description="Acidic residues" evidence="1">
    <location>
        <begin position="94"/>
        <end position="109"/>
    </location>
</feature>
<dbReference type="EMBL" id="CDMZ01005754">
    <property type="protein sequence ID" value="CUC10818.1"/>
    <property type="molecule type" value="Genomic_DNA"/>
</dbReference>
<dbReference type="AlphaFoldDB" id="A0A0K6SB84"/>
<dbReference type="VEuPathDB" id="CryptoDB:Cvel_2112"/>
<feature type="region of interest" description="Disordered" evidence="1">
    <location>
        <begin position="92"/>
        <end position="113"/>
    </location>
</feature>
<keyword evidence="2" id="KW-1133">Transmembrane helix</keyword>
<sequence>MHELSALRAAWTDSGALYTWGSTAIEHDALYQTTTADEPQRGGFKKIARPTKVEQLKDVKVVGAVGYRDELLVLPEERGAFFLCGNRTTVQKEEGDEEVQKEEGDEEESAVIPASHGSVTRFNLASGLENHKVVEAALGETKARNQVVTEIGQKGSDRRFIVLILEEAGQRSLFIVGLDGREILTEEGGKSLYLYDFLEKGTPRKPMEVSVQKNRGLIRLSDHSIAVFEVSESISFNKQKTKFSRSLVVQKLIEVNLLQSPTLKLPKAISLGTNWILITADAPRGPFLPKGDESTNMGQYGRRPEKGGASRLWFLDPLEQPLLAKVGCEVPPEWDGTNLKPGTLSFFVIRKGTLDKWEETYKPGTPIAIDWNVKFHCPNGRLSHQQSECRNGRDLPPAFVPNQTVVDCNGCSVPRQWLRGERPSGSRYIVEAASVLRAGENERESIQQNQTAARGVAINDTLFFTCPEGEVLRVDEKATVRGGATCMNPRKSLRSASSIFVEVCLWVLLALVFTVAVCVLIRSVWKEKWRQRKIARRLNLQRLVVPPEGADVSEIVTERSRSLAAQEIRGRRRAQ</sequence>
<evidence type="ECO:0000313" key="3">
    <source>
        <dbReference type="EMBL" id="CUC10818.1"/>
    </source>
</evidence>
<evidence type="ECO:0000256" key="2">
    <source>
        <dbReference type="SAM" id="Phobius"/>
    </source>
</evidence>
<evidence type="ECO:0000256" key="1">
    <source>
        <dbReference type="SAM" id="MobiDB-lite"/>
    </source>
</evidence>